<dbReference type="SUPFAM" id="SSF54529">
    <property type="entry name" value="Mitochondrial glycoprotein MAM33-like"/>
    <property type="match status" value="1"/>
</dbReference>
<name>A0A6V7NP84_ANACO</name>
<dbReference type="Gene3D" id="3.10.280.10">
    <property type="entry name" value="Mitochondrial glycoprotein"/>
    <property type="match status" value="1"/>
</dbReference>
<protein>
    <submittedName>
        <fullName evidence="1">Uncharacterized protein</fullName>
    </submittedName>
</protein>
<proteinExistence type="predicted"/>
<dbReference type="PANTHER" id="PTHR31365">
    <property type="entry name" value="EXPRESSED PROTEIN"/>
    <property type="match status" value="1"/>
</dbReference>
<dbReference type="InterPro" id="IPR036561">
    <property type="entry name" value="MAM33_sf"/>
</dbReference>
<dbReference type="InterPro" id="IPR003428">
    <property type="entry name" value="MAM33"/>
</dbReference>
<organism evidence="1">
    <name type="scientific">Ananas comosus var. bracteatus</name>
    <name type="common">red pineapple</name>
    <dbReference type="NCBI Taxonomy" id="296719"/>
    <lineage>
        <taxon>Eukaryota</taxon>
        <taxon>Viridiplantae</taxon>
        <taxon>Streptophyta</taxon>
        <taxon>Embryophyta</taxon>
        <taxon>Tracheophyta</taxon>
        <taxon>Spermatophyta</taxon>
        <taxon>Magnoliopsida</taxon>
        <taxon>Liliopsida</taxon>
        <taxon>Poales</taxon>
        <taxon>Bromeliaceae</taxon>
        <taxon>Bromelioideae</taxon>
        <taxon>Ananas</taxon>
    </lineage>
</organism>
<reference evidence="1" key="1">
    <citation type="submission" date="2020-07" db="EMBL/GenBank/DDBJ databases">
        <authorList>
            <person name="Lin J."/>
        </authorList>
    </citation>
    <scope>NUCLEOTIDE SEQUENCE</scope>
</reference>
<dbReference type="GO" id="GO:0005759">
    <property type="term" value="C:mitochondrial matrix"/>
    <property type="evidence" value="ECO:0007669"/>
    <property type="project" value="InterPro"/>
</dbReference>
<dbReference type="AlphaFoldDB" id="A0A6V7NP84"/>
<accession>A0A6V7NP84</accession>
<gene>
    <name evidence="1" type="ORF">CB5_LOCUS3586</name>
</gene>
<dbReference type="PANTHER" id="PTHR31365:SF2">
    <property type="entry name" value="OS01G0771100 PROTEIN"/>
    <property type="match status" value="1"/>
</dbReference>
<dbReference type="Pfam" id="PF02330">
    <property type="entry name" value="MAM33"/>
    <property type="match status" value="1"/>
</dbReference>
<evidence type="ECO:0000313" key="1">
    <source>
        <dbReference type="EMBL" id="CAD1820375.1"/>
    </source>
</evidence>
<dbReference type="EMBL" id="LR862140">
    <property type="protein sequence ID" value="CAD1820375.1"/>
    <property type="molecule type" value="Genomic_DNA"/>
</dbReference>
<sequence length="143" mass="16268">MLTFPFPRLRFTDSRIATQAPPSRLRLTVPHRSSHRYAGATLSPAPHSSSPILASLRIATLSPAPHRSSLIFASLRRCIARESCSCKELDQKVRDAFHLYIEACGINEKLFAFLQAWLYVKDHRNLMRWFKSVGAFINEQKTA</sequence>